<dbReference type="AlphaFoldDB" id="A0A9P8BQC0"/>
<name>A0A9P8BQC0_9FUNG</name>
<reference evidence="7" key="1">
    <citation type="submission" date="2021-06" db="EMBL/GenBank/DDBJ databases">
        <title>Genome Sequence of Mortierella hyaline Strain SCG-10, a Cold-Adapted, Nitrate-Reducing Fungus Isolated from Soil in Minnesota, USA.</title>
        <authorList>
            <person name="Aldossari N."/>
        </authorList>
    </citation>
    <scope>NUCLEOTIDE SEQUENCE</scope>
    <source>
        <strain evidence="7">SCG-10</strain>
    </source>
</reference>
<dbReference type="PANTHER" id="PTHR12242:SF1">
    <property type="entry name" value="MYND-TYPE DOMAIN-CONTAINING PROTEIN"/>
    <property type="match status" value="1"/>
</dbReference>
<feature type="region of interest" description="Disordered" evidence="5">
    <location>
        <begin position="1"/>
        <end position="49"/>
    </location>
</feature>
<feature type="compositionally biased region" description="Basic and acidic residues" evidence="5">
    <location>
        <begin position="610"/>
        <end position="621"/>
    </location>
</feature>
<evidence type="ECO:0000256" key="1">
    <source>
        <dbReference type="ARBA" id="ARBA00004127"/>
    </source>
</evidence>
<evidence type="ECO:0000256" key="4">
    <source>
        <dbReference type="ARBA" id="ARBA00023136"/>
    </source>
</evidence>
<feature type="transmembrane region" description="Helical" evidence="6">
    <location>
        <begin position="433"/>
        <end position="453"/>
    </location>
</feature>
<dbReference type="PANTHER" id="PTHR12242">
    <property type="entry name" value="OS02G0130600 PROTEIN-RELATED"/>
    <property type="match status" value="1"/>
</dbReference>
<dbReference type="Proteomes" id="UP000707451">
    <property type="component" value="Unassembled WGS sequence"/>
</dbReference>
<comment type="subcellular location">
    <subcellularLocation>
        <location evidence="1">Endomembrane system</location>
        <topology evidence="1">Multi-pass membrane protein</topology>
    </subcellularLocation>
</comment>
<feature type="transmembrane region" description="Helical" evidence="6">
    <location>
        <begin position="395"/>
        <end position="413"/>
    </location>
</feature>
<sequence>MAVDSSIPPHQTHAANTPSSSFASTSASTLTREHLQQHNQRQQLHHHRPAPVRPICTALPRYNINQQQQGLHEDTPTTATANNNDALATTTRGIDLSEPETAGTLFSPNGEGDLVFANNKITSSREYTGYPSHNPFDDPSYPVDNNEAEAHRPVGPSSLTQQQQPESDQQLPEQQPWSNGRHPLTNRKWLSLYTRFFRLDNTPATHSSQIVHSTWMWTGALFLIRFTMFLYAFSVLLADILLTDRPRYEFCYLTQLSYLGLVSYLGTVSWHTLSEWRRERGLRTIKSSFNRQDREAGSSAAMAEAMVVTRTTTIERQHWFLTDMNFFLYHIICTLHVIVPLLFWGYLSVQGEARSMAIEMSINALWRNYSFHGGDLILVLLEISINSMPFIPSHIFIVFFICLLYLAEAHLVHYVDGFWIYPFLDTSVGPVWVAMYFGVGVVIAVAFGVMYYLHRGRNWLFARQAAAKVLASASAVEAAAMPEMVVVTSSIPTVRPGTHLQTTFSSTTRLPSGTVFISTTTPTPVNYDPSSSSSSHTHNNPIMTHTTTSTALFPTTAPPTTILTSGATGLEQMPKPLSIPTQILIQSRRRSYSNCSNDSTTSTLVGSDEGMNKKDKEKDLEAASGSISERTARRLSMSGVTQPQVEGSGLRKVEEEDGYETEGDR</sequence>
<feature type="transmembrane region" description="Helical" evidence="6">
    <location>
        <begin position="326"/>
        <end position="347"/>
    </location>
</feature>
<feature type="region of interest" description="Disordered" evidence="5">
    <location>
        <begin position="126"/>
        <end position="182"/>
    </location>
</feature>
<dbReference type="EMBL" id="JAHRHY010000015">
    <property type="protein sequence ID" value="KAG9064013.1"/>
    <property type="molecule type" value="Genomic_DNA"/>
</dbReference>
<feature type="compositionally biased region" description="Low complexity" evidence="5">
    <location>
        <begin position="14"/>
        <end position="30"/>
    </location>
</feature>
<evidence type="ECO:0000256" key="5">
    <source>
        <dbReference type="SAM" id="MobiDB-lite"/>
    </source>
</evidence>
<feature type="compositionally biased region" description="Acidic residues" evidence="5">
    <location>
        <begin position="655"/>
        <end position="665"/>
    </location>
</feature>
<dbReference type="InterPro" id="IPR006838">
    <property type="entry name" value="ADTRP_AIG1"/>
</dbReference>
<evidence type="ECO:0000313" key="8">
    <source>
        <dbReference type="Proteomes" id="UP000707451"/>
    </source>
</evidence>
<gene>
    <name evidence="7" type="ORF">KI688_004127</name>
</gene>
<proteinExistence type="predicted"/>
<dbReference type="OrthoDB" id="419711at2759"/>
<feature type="region of interest" description="Disordered" evidence="5">
    <location>
        <begin position="90"/>
        <end position="113"/>
    </location>
</feature>
<feature type="compositionally biased region" description="Low complexity" evidence="5">
    <location>
        <begin position="161"/>
        <end position="176"/>
    </location>
</feature>
<keyword evidence="8" id="KW-1185">Reference proteome</keyword>
<evidence type="ECO:0000256" key="6">
    <source>
        <dbReference type="SAM" id="Phobius"/>
    </source>
</evidence>
<dbReference type="GO" id="GO:0016020">
    <property type="term" value="C:membrane"/>
    <property type="evidence" value="ECO:0007669"/>
    <property type="project" value="InterPro"/>
</dbReference>
<feature type="transmembrane region" description="Helical" evidence="6">
    <location>
        <begin position="215"/>
        <end position="238"/>
    </location>
</feature>
<accession>A0A9P8BQC0</accession>
<feature type="transmembrane region" description="Helical" evidence="6">
    <location>
        <begin position="250"/>
        <end position="273"/>
    </location>
</feature>
<keyword evidence="3 6" id="KW-1133">Transmembrane helix</keyword>
<keyword evidence="4 6" id="KW-0472">Membrane</keyword>
<evidence type="ECO:0000313" key="7">
    <source>
        <dbReference type="EMBL" id="KAG9064013.1"/>
    </source>
</evidence>
<protein>
    <submittedName>
        <fullName evidence="7">Uncharacterized protein</fullName>
    </submittedName>
</protein>
<comment type="caution">
    <text evidence="7">The sequence shown here is derived from an EMBL/GenBank/DDBJ whole genome shotgun (WGS) entry which is preliminary data.</text>
</comment>
<evidence type="ECO:0000256" key="3">
    <source>
        <dbReference type="ARBA" id="ARBA00022989"/>
    </source>
</evidence>
<keyword evidence="2 6" id="KW-0812">Transmembrane</keyword>
<feature type="compositionally biased region" description="Low complexity" evidence="5">
    <location>
        <begin position="544"/>
        <end position="556"/>
    </location>
</feature>
<dbReference type="Pfam" id="PF04750">
    <property type="entry name" value="Far-17a_AIG1"/>
    <property type="match status" value="1"/>
</dbReference>
<feature type="compositionally biased region" description="Polar residues" evidence="5">
    <location>
        <begin position="592"/>
        <end position="605"/>
    </location>
</feature>
<evidence type="ECO:0000256" key="2">
    <source>
        <dbReference type="ARBA" id="ARBA00022692"/>
    </source>
</evidence>
<feature type="region of interest" description="Disordered" evidence="5">
    <location>
        <begin position="588"/>
        <end position="665"/>
    </location>
</feature>
<dbReference type="GO" id="GO:0012505">
    <property type="term" value="C:endomembrane system"/>
    <property type="evidence" value="ECO:0007669"/>
    <property type="project" value="UniProtKB-SubCell"/>
</dbReference>
<feature type="region of interest" description="Disordered" evidence="5">
    <location>
        <begin position="521"/>
        <end position="556"/>
    </location>
</feature>
<organism evidence="7 8">
    <name type="scientific">Linnemannia hyalina</name>
    <dbReference type="NCBI Taxonomy" id="64524"/>
    <lineage>
        <taxon>Eukaryota</taxon>
        <taxon>Fungi</taxon>
        <taxon>Fungi incertae sedis</taxon>
        <taxon>Mucoromycota</taxon>
        <taxon>Mortierellomycotina</taxon>
        <taxon>Mortierellomycetes</taxon>
        <taxon>Mortierellales</taxon>
        <taxon>Mortierellaceae</taxon>
        <taxon>Linnemannia</taxon>
    </lineage>
</organism>